<comment type="function">
    <text evidence="10">Bifunctional inositol kinase that acts in concert with the IP6K kinases to synthesize the diphosphate group-containing inositol pyrophosphates diphosphoinositol pentakisphosphate, PP-InsP5, and bis-diphosphoinositol tetrakisphosphate, (PP)2-InsP4. PP-InsP5 and (PP)2-InsP4, also respectively called InsP7 and InsP8, may regulate a variety of cellular processes, including apoptosis, vesicle trafficking, cytoskeletal dynamics, and exocytosis. Phosphorylates inositol hexakisphosphate (InsP6).</text>
</comment>
<feature type="compositionally biased region" description="Polar residues" evidence="11">
    <location>
        <begin position="1014"/>
        <end position="1028"/>
    </location>
</feature>
<proteinExistence type="inferred from homology"/>
<keyword evidence="6 10" id="KW-0418">Kinase</keyword>
<comment type="similarity">
    <text evidence="2 10">Belongs to the histidine acid phosphatase family. VIP1 subfamily.</text>
</comment>
<feature type="compositionally biased region" description="Basic and acidic residues" evidence="11">
    <location>
        <begin position="850"/>
        <end position="868"/>
    </location>
</feature>
<feature type="compositionally biased region" description="Polar residues" evidence="11">
    <location>
        <begin position="907"/>
        <end position="916"/>
    </location>
</feature>
<name>A0ABY7DUU4_MYAAR</name>
<evidence type="ECO:0000256" key="2">
    <source>
        <dbReference type="ARBA" id="ARBA00005609"/>
    </source>
</evidence>
<evidence type="ECO:0000259" key="12">
    <source>
        <dbReference type="Pfam" id="PF18086"/>
    </source>
</evidence>
<dbReference type="SUPFAM" id="SSF53254">
    <property type="entry name" value="Phosphoglycerate mutase-like"/>
    <property type="match status" value="1"/>
</dbReference>
<feature type="region of interest" description="Disordered" evidence="11">
    <location>
        <begin position="1185"/>
        <end position="1322"/>
    </location>
</feature>
<dbReference type="Gene3D" id="3.40.50.1240">
    <property type="entry name" value="Phosphoglycerate mutase-like"/>
    <property type="match status" value="1"/>
</dbReference>
<protein>
    <recommendedName>
        <fullName evidence="10">Inositol hexakisphosphate and diphosphoinositol-pentakisphosphate kinase</fullName>
        <ecNumber evidence="10">2.7.4.24</ecNumber>
    </recommendedName>
</protein>
<feature type="region of interest" description="Disordered" evidence="11">
    <location>
        <begin position="824"/>
        <end position="868"/>
    </location>
</feature>
<feature type="compositionally biased region" description="Basic and acidic residues" evidence="11">
    <location>
        <begin position="1029"/>
        <end position="1039"/>
    </location>
</feature>
<dbReference type="EC" id="2.7.4.24" evidence="10"/>
<evidence type="ECO:0000256" key="9">
    <source>
        <dbReference type="ARBA" id="ARBA00034629"/>
    </source>
</evidence>
<dbReference type="Gene3D" id="3.40.50.11950">
    <property type="match status" value="1"/>
</dbReference>
<dbReference type="SUPFAM" id="SSF56059">
    <property type="entry name" value="Glutathione synthetase ATP-binding domain-like"/>
    <property type="match status" value="1"/>
</dbReference>
<dbReference type="InterPro" id="IPR029033">
    <property type="entry name" value="His_PPase_superfam"/>
</dbReference>
<feature type="compositionally biased region" description="Polar residues" evidence="11">
    <location>
        <begin position="1191"/>
        <end position="1217"/>
    </location>
</feature>
<feature type="region of interest" description="Disordered" evidence="11">
    <location>
        <begin position="893"/>
        <end position="916"/>
    </location>
</feature>
<keyword evidence="3 10" id="KW-0963">Cytoplasm</keyword>
<dbReference type="PANTHER" id="PTHR12750">
    <property type="entry name" value="DIPHOSPHOINOSITOL PENTAKISPHOSPHATE KINASE"/>
    <property type="match status" value="1"/>
</dbReference>
<evidence type="ECO:0000256" key="3">
    <source>
        <dbReference type="ARBA" id="ARBA00022490"/>
    </source>
</evidence>
<dbReference type="InterPro" id="IPR040557">
    <property type="entry name" value="VIP1_N"/>
</dbReference>
<feature type="region of interest" description="Disordered" evidence="11">
    <location>
        <begin position="972"/>
        <end position="1039"/>
    </location>
</feature>
<comment type="catalytic activity">
    <reaction evidence="8">
        <text>5-diphospho-1D-myo-inositol 1,2,3,4,6-pentakisphosphate + ATP + H(+) = 1,5-bis(diphospho)-1D-myo-inositol 2,3,4,6-tetrakisphosphate + ADP</text>
        <dbReference type="Rhea" id="RHEA:10276"/>
        <dbReference type="ChEBI" id="CHEBI:15378"/>
        <dbReference type="ChEBI" id="CHEBI:30616"/>
        <dbReference type="ChEBI" id="CHEBI:58628"/>
        <dbReference type="ChEBI" id="CHEBI:77983"/>
        <dbReference type="ChEBI" id="CHEBI:456216"/>
        <dbReference type="EC" id="2.7.4.24"/>
    </reaction>
    <physiologicalReaction direction="left-to-right" evidence="8">
        <dbReference type="Rhea" id="RHEA:10277"/>
    </physiologicalReaction>
</comment>
<evidence type="ECO:0000313" key="14">
    <source>
        <dbReference type="Proteomes" id="UP001164746"/>
    </source>
</evidence>
<organism evidence="13 14">
    <name type="scientific">Mya arenaria</name>
    <name type="common">Soft-shell clam</name>
    <dbReference type="NCBI Taxonomy" id="6604"/>
    <lineage>
        <taxon>Eukaryota</taxon>
        <taxon>Metazoa</taxon>
        <taxon>Spiralia</taxon>
        <taxon>Lophotrochozoa</taxon>
        <taxon>Mollusca</taxon>
        <taxon>Bivalvia</taxon>
        <taxon>Autobranchia</taxon>
        <taxon>Heteroconchia</taxon>
        <taxon>Euheterodonta</taxon>
        <taxon>Imparidentia</taxon>
        <taxon>Neoheterodontei</taxon>
        <taxon>Myida</taxon>
        <taxon>Myoidea</taxon>
        <taxon>Myidae</taxon>
        <taxon>Mya</taxon>
    </lineage>
</organism>
<dbReference type="Pfam" id="PF00328">
    <property type="entry name" value="His_Phos_2"/>
    <property type="match status" value="2"/>
</dbReference>
<evidence type="ECO:0000256" key="8">
    <source>
        <dbReference type="ARBA" id="ARBA00033696"/>
    </source>
</evidence>
<evidence type="ECO:0000256" key="10">
    <source>
        <dbReference type="RuleBase" id="RU365032"/>
    </source>
</evidence>
<gene>
    <name evidence="13" type="ORF">MAR_008046</name>
</gene>
<evidence type="ECO:0000256" key="7">
    <source>
        <dbReference type="ARBA" id="ARBA00022840"/>
    </source>
</evidence>
<dbReference type="PANTHER" id="PTHR12750:SF9">
    <property type="entry name" value="INOSITOL HEXAKISPHOSPHATE AND DIPHOSPHOINOSITOL-PENTAKISPHOSPHATE KINASE"/>
    <property type="match status" value="1"/>
</dbReference>
<keyword evidence="5 10" id="KW-0547">Nucleotide-binding</keyword>
<dbReference type="InterPro" id="IPR037446">
    <property type="entry name" value="His_Pase_VIP1"/>
</dbReference>
<accession>A0ABY7DUU4</accession>
<dbReference type="EMBL" id="CP111015">
    <property type="protein sequence ID" value="WAR01488.1"/>
    <property type="molecule type" value="Genomic_DNA"/>
</dbReference>
<dbReference type="InterPro" id="IPR000560">
    <property type="entry name" value="His_Pase_clade-2"/>
</dbReference>
<evidence type="ECO:0000256" key="11">
    <source>
        <dbReference type="SAM" id="MobiDB-lite"/>
    </source>
</evidence>
<dbReference type="InterPro" id="IPR033379">
    <property type="entry name" value="Acid_Pase_AS"/>
</dbReference>
<comment type="catalytic activity">
    <reaction evidence="9">
        <text>1D-myo-inositol hexakisphosphate + ATP = 1-diphospho-1D-myo-inositol 2,3,4,5,6-pentakisphosphate + ADP</text>
        <dbReference type="Rhea" id="RHEA:37459"/>
        <dbReference type="ChEBI" id="CHEBI:30616"/>
        <dbReference type="ChEBI" id="CHEBI:58130"/>
        <dbReference type="ChEBI" id="CHEBI:74946"/>
        <dbReference type="ChEBI" id="CHEBI:456216"/>
        <dbReference type="EC" id="2.7.4.24"/>
    </reaction>
    <physiologicalReaction direction="left-to-right" evidence="9">
        <dbReference type="Rhea" id="RHEA:37460"/>
    </physiologicalReaction>
</comment>
<dbReference type="CDD" id="cd07061">
    <property type="entry name" value="HP_HAP_like"/>
    <property type="match status" value="1"/>
</dbReference>
<evidence type="ECO:0000313" key="13">
    <source>
        <dbReference type="EMBL" id="WAR01488.1"/>
    </source>
</evidence>
<evidence type="ECO:0000256" key="5">
    <source>
        <dbReference type="ARBA" id="ARBA00022741"/>
    </source>
</evidence>
<keyword evidence="14" id="KW-1185">Reference proteome</keyword>
<dbReference type="Pfam" id="PF18086">
    <property type="entry name" value="PPIP5K2_N"/>
    <property type="match status" value="1"/>
</dbReference>
<evidence type="ECO:0000256" key="6">
    <source>
        <dbReference type="ARBA" id="ARBA00022777"/>
    </source>
</evidence>
<sequence>MEDILNGDFLFIDEHCLHEFEHTYHRNVEGQTIRVGICAMEKKAKSKPMKEILTRLGRFEHLQLEVFEEDTIKKKPVSEWPVVDAFIAFFSTGFPLEKAIEYKNLNKPYVVNDLEAQYSLKDRREVYKILVREGIAHPRYSVLNRDEEEKGEFEENDDAIEVNGVSFQRPFVEKPVDAEDHNIYIYFPTSAGGGCQRLFRKIGSRSSMYYSMGQVRKSGSFIYEDFMPTDGTDVKVYTVGPDYAHAEARKSPALDGKVERDKDGKEVRFPVILSAEEKMIARKVCLAFKQNVCGFDLLRTGGKSYVCDVNGFSFVKNSTKYYDDCANVLGTMIVRALAPQLHIQNVALVLGAAPEDIPVVPTTSGSMMELRCVIAVIRHGDRTPKQKMKMEVKHMKFFELFKKYNGYKKGHLKLKKPKQLQEVLDIARDLLCESKADTNPEVLEKKAKLRQLKLVLEMYGHFSGINRKVQLKYQPNGAPKKSSSEEGVMSSDGDKYYSDHCTHEIPKEPSLVLILKWGGELTPAGKYQAEDLGKAFRTLYPGGQGEFETPGLGFLRLHSTFRHDLKIYASDEGRVQMTAAAFTKGLLALEGELPPILVSMVKSANTNGLLDKEGETSKYQHIVKEKLMEILNQDKEFDDEDAQKLAPTQTASLQAAMQFIKNPKKMNDLVHEMSICTPLMRKLLNDLQSGCQGSDEESTRLNSKYSKGVSSPERFVRTRLYFTSESHIHSLLNMLRHGGLCDVSDELNDEQWKKAMDFLSTTPELNYMTQINIMMFEDPSKDPASPEKYHVELHFSPGAYTSSDKNVVNPVSSGYRTSFLVRQGKKGKNKDTITEESLGEESFDTTPDTSKPEIGAEKTDTVSAERTETGVLDKIETNSKDSREEIADKSAKMVEAGQLDQKKETADPSNSEINTDTGITVKVNDKQVDVVQTRKFDVKTVDIASARDIGISSSDLEVKNLCEDAPKKVREDTEKKAFKSDGGGLKPQEAPHLTGARSDACVSKPISIDLSGKPATQSRSAGNTVSSYEETRSKSLEEKEKQSSLELILHLGDAFDGFNMVPSLKPLETLHNNLTMRDLDAFLSRATTTKFFTPASSPMVGVTPLVSPRCPEFAKAKCKCERLKLLSHVITFSPLEESYNLGFLAISGPSLPSSCSSSAGPSSPTSASTPVDFMNKVKMFIDTSKPEQTDNDNAYSEQSQSSANQKSDPSQLTSSQPIKAVARPQPLAESSQVTSGTSPNTGSQQSSQTDSPRLSENCASASSNTTHQSAFKVVTRSNSQRNTMFYVSQVPEDSLKSSKGADAGSKNTSEAVDCKTTAPDKS</sequence>
<reference evidence="13" key="1">
    <citation type="submission" date="2022-11" db="EMBL/GenBank/DDBJ databases">
        <title>Centuries of genome instability and evolution in soft-shell clam transmissible cancer (bioRxiv).</title>
        <authorList>
            <person name="Hart S.F.M."/>
            <person name="Yonemitsu M.A."/>
            <person name="Giersch R.M."/>
            <person name="Beal B.F."/>
            <person name="Arriagada G."/>
            <person name="Davis B.W."/>
            <person name="Ostrander E.A."/>
            <person name="Goff S.P."/>
            <person name="Metzger M.J."/>
        </authorList>
    </citation>
    <scope>NUCLEOTIDE SEQUENCE</scope>
    <source>
        <strain evidence="13">MELC-2E11</strain>
        <tissue evidence="13">Siphon/mantle</tissue>
    </source>
</reference>
<dbReference type="Gene3D" id="3.30.470.20">
    <property type="entry name" value="ATP-grasp fold, B domain"/>
    <property type="match status" value="1"/>
</dbReference>
<feature type="compositionally biased region" description="Polar residues" evidence="11">
    <location>
        <begin position="1228"/>
        <end position="1286"/>
    </location>
</feature>
<comment type="subcellular location">
    <subcellularLocation>
        <location evidence="1 10">Cytoplasm</location>
        <location evidence="1 10">Cytosol</location>
    </subcellularLocation>
</comment>
<feature type="domain" description="VIP1 N-terminal" evidence="12">
    <location>
        <begin position="33"/>
        <end position="122"/>
    </location>
</feature>
<keyword evidence="7 10" id="KW-0067">ATP-binding</keyword>
<evidence type="ECO:0000256" key="1">
    <source>
        <dbReference type="ARBA" id="ARBA00004514"/>
    </source>
</evidence>
<keyword evidence="4 10" id="KW-0808">Transferase</keyword>
<dbReference type="Proteomes" id="UP001164746">
    <property type="component" value="Chromosome 4"/>
</dbReference>
<dbReference type="PROSITE" id="PS00616">
    <property type="entry name" value="HIS_ACID_PHOSPHAT_1"/>
    <property type="match status" value="1"/>
</dbReference>
<evidence type="ECO:0000256" key="4">
    <source>
        <dbReference type="ARBA" id="ARBA00022679"/>
    </source>
</evidence>